<evidence type="ECO:0000256" key="2">
    <source>
        <dbReference type="ARBA" id="ARBA00005722"/>
    </source>
</evidence>
<keyword evidence="3" id="KW-0732">Signal</keyword>
<proteinExistence type="inferred from homology"/>
<dbReference type="GO" id="GO:0009279">
    <property type="term" value="C:cell outer membrane"/>
    <property type="evidence" value="ECO:0007669"/>
    <property type="project" value="UniProtKB-SubCell"/>
</dbReference>
<dbReference type="AlphaFoldDB" id="A0A545T6A1"/>
<evidence type="ECO:0000313" key="6">
    <source>
        <dbReference type="EMBL" id="TQV72692.1"/>
    </source>
</evidence>
<dbReference type="PANTHER" id="PTHR38776:SF1">
    <property type="entry name" value="MLTA-INTERACTING PROTEIN-RELATED"/>
    <property type="match status" value="1"/>
</dbReference>
<sequence>MIKQSRGALTHCLPYLIPLFGVMGVDAVRAAGEKPPSDSFIIFGPGSTPEYMGSDDYNIIPMLISSFSIAEVDVEIEGLTARMAFLDRGGWRFGTALNIDMGREDDVDNAVVAAMEEIDTALNVGAFLAYGQEDLFLADDSIEFSVEAYGDGSDVHDGAFTTLGLSYTLPLYIPWRFEFELETTYASTQYMDTYFGVGQADSFASGLVPYAAESSFRDITFSTNIGLFFNPTWGVFTRLSASRLLGDAADSPITDIGDDDQYFIGLGLYYRF</sequence>
<dbReference type="RefSeq" id="WP_142928422.1">
    <property type="nucleotide sequence ID" value="NZ_ML660098.1"/>
</dbReference>
<accession>A0A545T6A1</accession>
<dbReference type="Pfam" id="PF06629">
    <property type="entry name" value="MipA"/>
    <property type="match status" value="1"/>
</dbReference>
<evidence type="ECO:0000256" key="4">
    <source>
        <dbReference type="ARBA" id="ARBA00023136"/>
    </source>
</evidence>
<dbReference type="EMBL" id="VHSG01000019">
    <property type="protein sequence ID" value="TQV72692.1"/>
    <property type="molecule type" value="Genomic_DNA"/>
</dbReference>
<organism evidence="6 7">
    <name type="scientific">Exilibacterium tricleocarpae</name>
    <dbReference type="NCBI Taxonomy" id="2591008"/>
    <lineage>
        <taxon>Bacteria</taxon>
        <taxon>Pseudomonadati</taxon>
        <taxon>Pseudomonadota</taxon>
        <taxon>Gammaproteobacteria</taxon>
        <taxon>Cellvibrionales</taxon>
        <taxon>Cellvibrionaceae</taxon>
        <taxon>Exilibacterium</taxon>
    </lineage>
</organism>
<reference evidence="6 7" key="1">
    <citation type="submission" date="2019-06" db="EMBL/GenBank/DDBJ databases">
        <title>Whole genome sequence for Cellvibrionaceae sp. R142.</title>
        <authorList>
            <person name="Wang G."/>
        </authorList>
    </citation>
    <scope>NUCLEOTIDE SEQUENCE [LARGE SCALE GENOMIC DNA]</scope>
    <source>
        <strain evidence="6 7">R142</strain>
    </source>
</reference>
<comment type="similarity">
    <text evidence="2">Belongs to the MipA/OmpV family.</text>
</comment>
<evidence type="ECO:0000256" key="1">
    <source>
        <dbReference type="ARBA" id="ARBA00004442"/>
    </source>
</evidence>
<gene>
    <name evidence="6" type="ORF">FKG94_18565</name>
</gene>
<protein>
    <submittedName>
        <fullName evidence="6">MipA/OmpV family protein</fullName>
    </submittedName>
</protein>
<evidence type="ECO:0000256" key="5">
    <source>
        <dbReference type="ARBA" id="ARBA00023237"/>
    </source>
</evidence>
<evidence type="ECO:0000313" key="7">
    <source>
        <dbReference type="Proteomes" id="UP000319732"/>
    </source>
</evidence>
<comment type="caution">
    <text evidence="6">The sequence shown here is derived from an EMBL/GenBank/DDBJ whole genome shotgun (WGS) entry which is preliminary data.</text>
</comment>
<dbReference type="InterPro" id="IPR010583">
    <property type="entry name" value="MipA"/>
</dbReference>
<name>A0A545T6A1_9GAMM</name>
<keyword evidence="5" id="KW-0998">Cell outer membrane</keyword>
<evidence type="ECO:0000256" key="3">
    <source>
        <dbReference type="ARBA" id="ARBA00022729"/>
    </source>
</evidence>
<dbReference type="OrthoDB" id="8741240at2"/>
<comment type="subcellular location">
    <subcellularLocation>
        <location evidence="1">Cell outer membrane</location>
    </subcellularLocation>
</comment>
<dbReference type="Proteomes" id="UP000319732">
    <property type="component" value="Unassembled WGS sequence"/>
</dbReference>
<dbReference type="PANTHER" id="PTHR38776">
    <property type="entry name" value="MLTA-INTERACTING PROTEIN-RELATED"/>
    <property type="match status" value="1"/>
</dbReference>
<keyword evidence="7" id="KW-1185">Reference proteome</keyword>
<keyword evidence="4" id="KW-0472">Membrane</keyword>